<protein>
    <submittedName>
        <fullName evidence="4">Nitrite reductase small subunit</fullName>
    </submittedName>
</protein>
<accession>A0A1E7ZF77</accession>
<keyword evidence="1" id="KW-0560">Oxidoreductase</keyword>
<feature type="domain" description="Rieske-like [2Fe-2S]" evidence="3">
    <location>
        <begin position="4"/>
        <end position="109"/>
    </location>
</feature>
<keyword evidence="5" id="KW-1185">Reference proteome</keyword>
<evidence type="ECO:0000256" key="2">
    <source>
        <dbReference type="ARBA" id="ARBA00023063"/>
    </source>
</evidence>
<name>A0A1E7ZF77_9ALTE</name>
<dbReference type="Pfam" id="PF13806">
    <property type="entry name" value="Rieske_2"/>
    <property type="match status" value="1"/>
</dbReference>
<dbReference type="PANTHER" id="PTHR40562">
    <property type="match status" value="1"/>
</dbReference>
<dbReference type="GO" id="GO:0008942">
    <property type="term" value="F:nitrite reductase [NAD(P)H] activity"/>
    <property type="evidence" value="ECO:0007669"/>
    <property type="project" value="InterPro"/>
</dbReference>
<reference evidence="4 5" key="1">
    <citation type="submission" date="2016-08" db="EMBL/GenBank/DDBJ databases">
        <authorList>
            <person name="Seilhamer J.J."/>
        </authorList>
    </citation>
    <scope>NUCLEOTIDE SEQUENCE [LARGE SCALE GENOMIC DNA]</scope>
    <source>
        <strain evidence="4 5">KCTC 42603</strain>
    </source>
</reference>
<dbReference type="EMBL" id="MDHN01000008">
    <property type="protein sequence ID" value="OFC72157.1"/>
    <property type="molecule type" value="Genomic_DNA"/>
</dbReference>
<keyword evidence="2" id="KW-0534">Nitrate assimilation</keyword>
<evidence type="ECO:0000256" key="1">
    <source>
        <dbReference type="ARBA" id="ARBA00023002"/>
    </source>
</evidence>
<dbReference type="InterPro" id="IPR012748">
    <property type="entry name" value="Rieske-like_NirD"/>
</dbReference>
<dbReference type="InterPro" id="IPR036922">
    <property type="entry name" value="Rieske_2Fe-2S_sf"/>
</dbReference>
<dbReference type="SUPFAM" id="SSF50022">
    <property type="entry name" value="ISP domain"/>
    <property type="match status" value="1"/>
</dbReference>
<dbReference type="CDD" id="cd03529">
    <property type="entry name" value="Rieske_NirD"/>
    <property type="match status" value="1"/>
</dbReference>
<sequence>MTQQWHDICEESDLVKNSGVCALIDEQQVAIFTLKNKDGITVYAVSNWDPIGKANVMYRGIVGSLGGEPVVASPLYKEHYSLVTGRCLENDEVSLSAYDVRIDDGRVLVAL</sequence>
<dbReference type="PANTHER" id="PTHR40562:SF1">
    <property type="entry name" value="NITRITE REDUCTASE (NADH) SMALL SUBUNIT"/>
    <property type="match status" value="1"/>
</dbReference>
<dbReference type="AlphaFoldDB" id="A0A1E7ZF77"/>
<organism evidence="4 5">
    <name type="scientific">Alteromonas confluentis</name>
    <dbReference type="NCBI Taxonomy" id="1656094"/>
    <lineage>
        <taxon>Bacteria</taxon>
        <taxon>Pseudomonadati</taxon>
        <taxon>Pseudomonadota</taxon>
        <taxon>Gammaproteobacteria</taxon>
        <taxon>Alteromonadales</taxon>
        <taxon>Alteromonadaceae</taxon>
        <taxon>Alteromonas/Salinimonas group</taxon>
        <taxon>Alteromonas</taxon>
    </lineage>
</organism>
<dbReference type="OrthoDB" id="516687at2"/>
<dbReference type="GO" id="GO:0042128">
    <property type="term" value="P:nitrate assimilation"/>
    <property type="evidence" value="ECO:0007669"/>
    <property type="project" value="UniProtKB-KW"/>
</dbReference>
<dbReference type="GO" id="GO:0051537">
    <property type="term" value="F:2 iron, 2 sulfur cluster binding"/>
    <property type="evidence" value="ECO:0007669"/>
    <property type="project" value="InterPro"/>
</dbReference>
<dbReference type="STRING" id="1656094.BFC18_04685"/>
<comment type="caution">
    <text evidence="4">The sequence shown here is derived from an EMBL/GenBank/DDBJ whole genome shotgun (WGS) entry which is preliminary data.</text>
</comment>
<evidence type="ECO:0000313" key="5">
    <source>
        <dbReference type="Proteomes" id="UP000175691"/>
    </source>
</evidence>
<dbReference type="InterPro" id="IPR017881">
    <property type="entry name" value="NirD"/>
</dbReference>
<gene>
    <name evidence="4" type="ORF">BFC18_04685</name>
</gene>
<evidence type="ECO:0000259" key="3">
    <source>
        <dbReference type="Pfam" id="PF13806"/>
    </source>
</evidence>
<proteinExistence type="predicted"/>
<dbReference type="Gene3D" id="2.102.10.10">
    <property type="entry name" value="Rieske [2Fe-2S] iron-sulphur domain"/>
    <property type="match status" value="1"/>
</dbReference>
<dbReference type="Proteomes" id="UP000175691">
    <property type="component" value="Unassembled WGS sequence"/>
</dbReference>
<dbReference type="PROSITE" id="PS51300">
    <property type="entry name" value="NIRD"/>
    <property type="match status" value="1"/>
</dbReference>
<evidence type="ECO:0000313" key="4">
    <source>
        <dbReference type="EMBL" id="OFC72157.1"/>
    </source>
</evidence>
<dbReference type="NCBIfam" id="TIGR02378">
    <property type="entry name" value="nirD_assim_sml"/>
    <property type="match status" value="1"/>
</dbReference>